<dbReference type="RefSeq" id="WP_398280798.1">
    <property type="nucleotide sequence ID" value="NZ_JBITLV010000004.1"/>
</dbReference>
<evidence type="ECO:0000313" key="2">
    <source>
        <dbReference type="EMBL" id="MFI7588008.1"/>
    </source>
</evidence>
<sequence length="250" mass="27284">MSQGDLTHGRMIEAWRLTLPQRAVLSGVSAAWALGARFAWPDDPVEVSLPPHLRITSRPGLRVRGVELGGDDVVESSFGLCTSALRTACDLGRTGPLPLAVARLDAVAAATRLTASGLTRAANALPAGRGTRQLARAVRLVDPRAESIRESMLRVALVLAGLPPPVVQHEVRDPRGGFVARVDLAWPQWRLAVEYDGAYHDDRRQFSRDRDRLNRLREAGWEVLSFDATALRDLDRVVALVRAVLARLSS</sequence>
<name>A0ABW8APU9_9ACTN</name>
<evidence type="ECO:0000313" key="3">
    <source>
        <dbReference type="Proteomes" id="UP001612915"/>
    </source>
</evidence>
<proteinExistence type="predicted"/>
<dbReference type="EMBL" id="JBITLV010000004">
    <property type="protein sequence ID" value="MFI7588008.1"/>
    <property type="molecule type" value="Genomic_DNA"/>
</dbReference>
<protein>
    <submittedName>
        <fullName evidence="2">Endonuclease domain-containing protein</fullName>
    </submittedName>
</protein>
<dbReference type="Proteomes" id="UP001612915">
    <property type="component" value="Unassembled WGS sequence"/>
</dbReference>
<keyword evidence="2" id="KW-0540">Nuclease</keyword>
<keyword evidence="3" id="KW-1185">Reference proteome</keyword>
<gene>
    <name evidence="2" type="ORF">ACIB24_13130</name>
</gene>
<organism evidence="2 3">
    <name type="scientific">Spongisporangium articulatum</name>
    <dbReference type="NCBI Taxonomy" id="3362603"/>
    <lineage>
        <taxon>Bacteria</taxon>
        <taxon>Bacillati</taxon>
        <taxon>Actinomycetota</taxon>
        <taxon>Actinomycetes</taxon>
        <taxon>Kineosporiales</taxon>
        <taxon>Kineosporiaceae</taxon>
        <taxon>Spongisporangium</taxon>
    </lineage>
</organism>
<dbReference type="InterPro" id="IPR011335">
    <property type="entry name" value="Restrct_endonuc-II-like"/>
</dbReference>
<keyword evidence="2" id="KW-0378">Hydrolase</keyword>
<keyword evidence="2" id="KW-0255">Endonuclease</keyword>
<feature type="domain" description="DUF559" evidence="1">
    <location>
        <begin position="182"/>
        <end position="244"/>
    </location>
</feature>
<accession>A0ABW8APU9</accession>
<comment type="caution">
    <text evidence="2">The sequence shown here is derived from an EMBL/GenBank/DDBJ whole genome shotgun (WGS) entry which is preliminary data.</text>
</comment>
<dbReference type="SUPFAM" id="SSF52980">
    <property type="entry name" value="Restriction endonuclease-like"/>
    <property type="match status" value="1"/>
</dbReference>
<evidence type="ECO:0000259" key="1">
    <source>
        <dbReference type="Pfam" id="PF04480"/>
    </source>
</evidence>
<dbReference type="Pfam" id="PF04480">
    <property type="entry name" value="DUF559"/>
    <property type="match status" value="1"/>
</dbReference>
<reference evidence="2 3" key="1">
    <citation type="submission" date="2024-10" db="EMBL/GenBank/DDBJ databases">
        <title>The Natural Products Discovery Center: Release of the First 8490 Sequenced Strains for Exploring Actinobacteria Biosynthetic Diversity.</title>
        <authorList>
            <person name="Kalkreuter E."/>
            <person name="Kautsar S.A."/>
            <person name="Yang D."/>
            <person name="Bader C.D."/>
            <person name="Teijaro C.N."/>
            <person name="Fluegel L."/>
            <person name="Davis C.M."/>
            <person name="Simpson J.R."/>
            <person name="Lauterbach L."/>
            <person name="Steele A.D."/>
            <person name="Gui C."/>
            <person name="Meng S."/>
            <person name="Li G."/>
            <person name="Viehrig K."/>
            <person name="Ye F."/>
            <person name="Su P."/>
            <person name="Kiefer A.F."/>
            <person name="Nichols A."/>
            <person name="Cepeda A.J."/>
            <person name="Yan W."/>
            <person name="Fan B."/>
            <person name="Jiang Y."/>
            <person name="Adhikari A."/>
            <person name="Zheng C.-J."/>
            <person name="Schuster L."/>
            <person name="Cowan T.M."/>
            <person name="Smanski M.J."/>
            <person name="Chevrette M.G."/>
            <person name="De Carvalho L.P.S."/>
            <person name="Shen B."/>
        </authorList>
    </citation>
    <scope>NUCLEOTIDE SEQUENCE [LARGE SCALE GENOMIC DNA]</scope>
    <source>
        <strain evidence="2 3">NPDC049639</strain>
    </source>
</reference>
<dbReference type="GO" id="GO:0004519">
    <property type="term" value="F:endonuclease activity"/>
    <property type="evidence" value="ECO:0007669"/>
    <property type="project" value="UniProtKB-KW"/>
</dbReference>
<dbReference type="Gene3D" id="3.40.960.10">
    <property type="entry name" value="VSR Endonuclease"/>
    <property type="match status" value="1"/>
</dbReference>
<dbReference type="InterPro" id="IPR007569">
    <property type="entry name" value="DUF559"/>
</dbReference>